<dbReference type="PANTHER" id="PTHR34822:SF1">
    <property type="entry name" value="GRPB FAMILY PROTEIN"/>
    <property type="match status" value="1"/>
</dbReference>
<dbReference type="InterPro" id="IPR043519">
    <property type="entry name" value="NT_sf"/>
</dbReference>
<proteinExistence type="predicted"/>
<evidence type="ECO:0000313" key="2">
    <source>
        <dbReference type="Proteomes" id="UP000235036"/>
    </source>
</evidence>
<reference evidence="1 2" key="1">
    <citation type="submission" date="2017-08" db="EMBL/GenBank/DDBJ databases">
        <title>Genomes of Fischerella (Mastigocladus) sp. strains.</title>
        <authorList>
            <person name="Miller S.R."/>
        </authorList>
    </citation>
    <scope>NUCLEOTIDE SEQUENCE [LARGE SCALE GENOMIC DNA]</scope>
    <source>
        <strain evidence="1 2">CCMEE 5323</strain>
    </source>
</reference>
<name>A0A2N6JUN4_FISMU</name>
<dbReference type="Proteomes" id="UP000235036">
    <property type="component" value="Unassembled WGS sequence"/>
</dbReference>
<gene>
    <name evidence="1" type="ORF">CEN44_28265</name>
</gene>
<accession>A0A2N6JUN4</accession>
<dbReference type="SUPFAM" id="SSF81301">
    <property type="entry name" value="Nucleotidyltransferase"/>
    <property type="match status" value="1"/>
</dbReference>
<dbReference type="AlphaFoldDB" id="A0A2N6JUN4"/>
<protein>
    <submittedName>
        <fullName evidence="1">GrpB family protein</fullName>
    </submittedName>
</protein>
<organism evidence="1 2">
    <name type="scientific">Fischerella muscicola CCMEE 5323</name>
    <dbReference type="NCBI Taxonomy" id="2019572"/>
    <lineage>
        <taxon>Bacteria</taxon>
        <taxon>Bacillati</taxon>
        <taxon>Cyanobacteriota</taxon>
        <taxon>Cyanophyceae</taxon>
        <taxon>Nostocales</taxon>
        <taxon>Hapalosiphonaceae</taxon>
        <taxon>Fischerella</taxon>
    </lineage>
</organism>
<dbReference type="RefSeq" id="WP_016867164.1">
    <property type="nucleotide sequence ID" value="NZ_CAWNVR010000128.1"/>
</dbReference>
<keyword evidence="2" id="KW-1185">Reference proteome</keyword>
<dbReference type="Pfam" id="PF04229">
    <property type="entry name" value="GrpB"/>
    <property type="match status" value="1"/>
</dbReference>
<dbReference type="InterPro" id="IPR007344">
    <property type="entry name" value="GrpB/CoaE"/>
</dbReference>
<sequence length="86" mass="9504">MDEVVTVEYDPRWQIMFAEEATRIWQVLGSDLVVEIEHIGSTAITGLAAKPVIDIMVGVRSLEDAKQAIPVLEALGYVQIHLCTLP</sequence>
<comment type="caution">
    <text evidence="1">The sequence shown here is derived from an EMBL/GenBank/DDBJ whole genome shotgun (WGS) entry which is preliminary data.</text>
</comment>
<dbReference type="Gene3D" id="3.30.460.10">
    <property type="entry name" value="Beta Polymerase, domain 2"/>
    <property type="match status" value="1"/>
</dbReference>
<dbReference type="PANTHER" id="PTHR34822">
    <property type="entry name" value="GRPB DOMAIN PROTEIN (AFU_ORTHOLOGUE AFUA_1G01530)"/>
    <property type="match status" value="1"/>
</dbReference>
<dbReference type="EMBL" id="NRQW01000704">
    <property type="protein sequence ID" value="PLZ81996.1"/>
    <property type="molecule type" value="Genomic_DNA"/>
</dbReference>
<evidence type="ECO:0000313" key="1">
    <source>
        <dbReference type="EMBL" id="PLZ81996.1"/>
    </source>
</evidence>